<dbReference type="InterPro" id="IPR005628">
    <property type="entry name" value="GspK"/>
</dbReference>
<sequence>MSCRHRRQRGVALLAALLVVALATVLIAAMLDRGEQSRARSRNSLRAEQTWQLALGAEYWALTQLDKDWNSAGGSDHYGEAWSLAIPPLPVPGGQLSGQVFDQTGCIDLNRLFADGQPVGIQVRRFKRLLQVLKLNENLADRVIDWIDPDNAPRPQGAEDLAYLAQTPAYRSANRPMAHISELRLVAGVDAKTYQTLRPHVCALPEAVDLNLNFASLAVWMSLDERITESLARQLWQDGKASYDSWPAVEQALLRLQLPAVAGEGLGTTSGFVLLRAEVDVDGLPFQYSALIRREQRGSQTWARLRGAW</sequence>
<evidence type="ECO:0000259" key="11">
    <source>
        <dbReference type="Pfam" id="PF21687"/>
    </source>
</evidence>
<evidence type="ECO:0000256" key="5">
    <source>
        <dbReference type="ARBA" id="ARBA00022519"/>
    </source>
</evidence>
<dbReference type="InterPro" id="IPR038072">
    <property type="entry name" value="GspK_central_sf"/>
</dbReference>
<evidence type="ECO:0000256" key="3">
    <source>
        <dbReference type="ARBA" id="ARBA00022448"/>
    </source>
</evidence>
<dbReference type="SUPFAM" id="SSF54523">
    <property type="entry name" value="Pili subunits"/>
    <property type="match status" value="1"/>
</dbReference>
<evidence type="ECO:0000256" key="9">
    <source>
        <dbReference type="ARBA" id="ARBA00023136"/>
    </source>
</evidence>
<dbReference type="InterPro" id="IPR049031">
    <property type="entry name" value="T2SSK_SAM-like_1st"/>
</dbReference>
<evidence type="ECO:0000256" key="10">
    <source>
        <dbReference type="PIRNR" id="PIRNR002786"/>
    </source>
</evidence>
<keyword evidence="9 10" id="KW-0472">Membrane</keyword>
<evidence type="ECO:0000256" key="1">
    <source>
        <dbReference type="ARBA" id="ARBA00004533"/>
    </source>
</evidence>
<keyword evidence="7" id="KW-0653">Protein transport</keyword>
<evidence type="ECO:0000256" key="2">
    <source>
        <dbReference type="ARBA" id="ARBA00007246"/>
    </source>
</evidence>
<dbReference type="PANTHER" id="PTHR38831:SF1">
    <property type="entry name" value="TYPE II SECRETION SYSTEM PROTEIN K-RELATED"/>
    <property type="match status" value="1"/>
</dbReference>
<dbReference type="EMBL" id="JACYTR010000010">
    <property type="protein sequence ID" value="MBD8525557.1"/>
    <property type="molecule type" value="Genomic_DNA"/>
</dbReference>
<keyword evidence="13" id="KW-1185">Reference proteome</keyword>
<comment type="subcellular location">
    <subcellularLocation>
        <location evidence="1 10">Cell inner membrane</location>
    </subcellularLocation>
</comment>
<feature type="domain" description="T2SS protein K first SAM-like" evidence="11">
    <location>
        <begin position="105"/>
        <end position="206"/>
    </location>
</feature>
<dbReference type="InterPro" id="IPR045584">
    <property type="entry name" value="Pilin-like"/>
</dbReference>
<evidence type="ECO:0000313" key="13">
    <source>
        <dbReference type="Proteomes" id="UP000613768"/>
    </source>
</evidence>
<dbReference type="NCBIfam" id="NF037980">
    <property type="entry name" value="T2SS_GspK"/>
    <property type="match status" value="1"/>
</dbReference>
<gene>
    <name evidence="12" type="primary">gspK</name>
    <name evidence="12" type="ORF">IFO71_07370</name>
</gene>
<organism evidence="12 13">
    <name type="scientific">Pseudomarimonas arenosa</name>
    <dbReference type="NCBI Taxonomy" id="2774145"/>
    <lineage>
        <taxon>Bacteria</taxon>
        <taxon>Pseudomonadati</taxon>
        <taxon>Pseudomonadota</taxon>
        <taxon>Gammaproteobacteria</taxon>
        <taxon>Lysobacterales</taxon>
        <taxon>Lysobacteraceae</taxon>
        <taxon>Pseudomarimonas</taxon>
    </lineage>
</organism>
<dbReference type="Proteomes" id="UP000613768">
    <property type="component" value="Unassembled WGS sequence"/>
</dbReference>
<dbReference type="GO" id="GO:0005886">
    <property type="term" value="C:plasma membrane"/>
    <property type="evidence" value="ECO:0007669"/>
    <property type="project" value="UniProtKB-SubCell"/>
</dbReference>
<keyword evidence="8" id="KW-1133">Transmembrane helix</keyword>
<dbReference type="PANTHER" id="PTHR38831">
    <property type="entry name" value="TYPE II SECRETION SYSTEM PROTEIN K"/>
    <property type="match status" value="1"/>
</dbReference>
<keyword evidence="3 10" id="KW-0813">Transport</keyword>
<name>A0AAW3ZKH9_9GAMM</name>
<evidence type="ECO:0000256" key="8">
    <source>
        <dbReference type="ARBA" id="ARBA00022989"/>
    </source>
</evidence>
<dbReference type="AlphaFoldDB" id="A0AAW3ZKH9"/>
<keyword evidence="5 10" id="KW-0997">Cell inner membrane</keyword>
<reference evidence="12 13" key="1">
    <citation type="submission" date="2020-09" db="EMBL/GenBank/DDBJ databases">
        <title>Pseudoxanthomonas sp. CAU 1598 isolated from sand of Yaerae Beach.</title>
        <authorList>
            <person name="Kim W."/>
        </authorList>
    </citation>
    <scope>NUCLEOTIDE SEQUENCE [LARGE SCALE GENOMIC DNA]</scope>
    <source>
        <strain evidence="12 13">CAU 1598</strain>
    </source>
</reference>
<dbReference type="RefSeq" id="WP_192028905.1">
    <property type="nucleotide sequence ID" value="NZ_JACYTR010000010.1"/>
</dbReference>
<dbReference type="PIRSF" id="PIRSF002786">
    <property type="entry name" value="XcpX"/>
    <property type="match status" value="1"/>
</dbReference>
<comment type="similarity">
    <text evidence="2 10">Belongs to the GSP K family.</text>
</comment>
<evidence type="ECO:0000256" key="7">
    <source>
        <dbReference type="ARBA" id="ARBA00022927"/>
    </source>
</evidence>
<dbReference type="Gene3D" id="3.30.1300.30">
    <property type="entry name" value="GSPII I/J protein-like"/>
    <property type="match status" value="1"/>
</dbReference>
<keyword evidence="4 10" id="KW-1003">Cell membrane</keyword>
<dbReference type="Gene3D" id="1.10.40.60">
    <property type="entry name" value="EpsJ-like"/>
    <property type="match status" value="2"/>
</dbReference>
<evidence type="ECO:0000256" key="6">
    <source>
        <dbReference type="ARBA" id="ARBA00022692"/>
    </source>
</evidence>
<proteinExistence type="inferred from homology"/>
<keyword evidence="6" id="KW-0812">Transmembrane</keyword>
<evidence type="ECO:0000256" key="4">
    <source>
        <dbReference type="ARBA" id="ARBA00022475"/>
    </source>
</evidence>
<comment type="caution">
    <text evidence="12">The sequence shown here is derived from an EMBL/GenBank/DDBJ whole genome shotgun (WGS) entry which is preliminary data.</text>
</comment>
<protein>
    <recommendedName>
        <fullName evidence="10">Type II secretion system protein K</fullName>
    </recommendedName>
</protein>
<accession>A0AAW3ZKH9</accession>
<dbReference type="Pfam" id="PF21687">
    <property type="entry name" value="T2SSK_1st"/>
    <property type="match status" value="1"/>
</dbReference>
<dbReference type="SUPFAM" id="SSF158544">
    <property type="entry name" value="GspK insert domain-like"/>
    <property type="match status" value="1"/>
</dbReference>
<evidence type="ECO:0000313" key="12">
    <source>
        <dbReference type="EMBL" id="MBD8525557.1"/>
    </source>
</evidence>
<dbReference type="GO" id="GO:0009306">
    <property type="term" value="P:protein secretion"/>
    <property type="evidence" value="ECO:0007669"/>
    <property type="project" value="InterPro"/>
</dbReference>